<evidence type="ECO:0000256" key="8">
    <source>
        <dbReference type="RuleBase" id="RU003802"/>
    </source>
</evidence>
<keyword evidence="9" id="KW-0732">Signal</keyword>
<dbReference type="GO" id="GO:0005737">
    <property type="term" value="C:cytoplasm"/>
    <property type="evidence" value="ECO:0007669"/>
    <property type="project" value="UniProtKB-SubCell"/>
</dbReference>
<organism evidence="10 11">
    <name type="scientific">Psylliodes chrysocephalus</name>
    <dbReference type="NCBI Taxonomy" id="3402493"/>
    <lineage>
        <taxon>Eukaryota</taxon>
        <taxon>Metazoa</taxon>
        <taxon>Ecdysozoa</taxon>
        <taxon>Arthropoda</taxon>
        <taxon>Hexapoda</taxon>
        <taxon>Insecta</taxon>
        <taxon>Pterygota</taxon>
        <taxon>Neoptera</taxon>
        <taxon>Endopterygota</taxon>
        <taxon>Coleoptera</taxon>
        <taxon>Polyphaga</taxon>
        <taxon>Cucujiformia</taxon>
        <taxon>Chrysomeloidea</taxon>
        <taxon>Chrysomelidae</taxon>
        <taxon>Galerucinae</taxon>
        <taxon>Alticini</taxon>
        <taxon>Psylliodes</taxon>
    </lineage>
</organism>
<dbReference type="Pfam" id="PF01135">
    <property type="entry name" value="PCMT"/>
    <property type="match status" value="1"/>
</dbReference>
<dbReference type="OrthoDB" id="73890at2759"/>
<dbReference type="EC" id="2.1.1.77" evidence="8"/>
<dbReference type="GO" id="GO:0004719">
    <property type="term" value="F:protein-L-isoaspartate (D-aspartate) O-methyltransferase activity"/>
    <property type="evidence" value="ECO:0007669"/>
    <property type="project" value="UniProtKB-UniRule"/>
</dbReference>
<keyword evidence="5 8" id="KW-0808">Transferase</keyword>
<gene>
    <name evidence="10" type="ORF">PSYICH_LOCUS1285</name>
</gene>
<keyword evidence="3" id="KW-0963">Cytoplasm</keyword>
<evidence type="ECO:0000256" key="6">
    <source>
        <dbReference type="ARBA" id="ARBA00022691"/>
    </source>
</evidence>
<dbReference type="Gene3D" id="3.40.50.150">
    <property type="entry name" value="Vaccinia Virus protein VP39"/>
    <property type="match status" value="1"/>
</dbReference>
<dbReference type="GO" id="GO:0032259">
    <property type="term" value="P:methylation"/>
    <property type="evidence" value="ECO:0007669"/>
    <property type="project" value="UniProtKB-KW"/>
</dbReference>
<accession>A0A9P0CD06</accession>
<evidence type="ECO:0000256" key="9">
    <source>
        <dbReference type="SAM" id="SignalP"/>
    </source>
</evidence>
<dbReference type="NCBIfam" id="TIGR00080">
    <property type="entry name" value="pimt"/>
    <property type="match status" value="1"/>
</dbReference>
<evidence type="ECO:0000256" key="2">
    <source>
        <dbReference type="ARBA" id="ARBA00005369"/>
    </source>
</evidence>
<evidence type="ECO:0000256" key="7">
    <source>
        <dbReference type="ARBA" id="ARBA00035815"/>
    </source>
</evidence>
<dbReference type="PROSITE" id="PS01279">
    <property type="entry name" value="PCMT"/>
    <property type="match status" value="1"/>
</dbReference>
<dbReference type="InterPro" id="IPR029063">
    <property type="entry name" value="SAM-dependent_MTases_sf"/>
</dbReference>
<keyword evidence="6 8" id="KW-0949">S-adenosyl-L-methionine</keyword>
<dbReference type="PANTHER" id="PTHR11579:SF0">
    <property type="entry name" value="PROTEIN-L-ISOASPARTATE(D-ASPARTATE) O-METHYLTRANSFERASE"/>
    <property type="match status" value="1"/>
</dbReference>
<dbReference type="FunFam" id="3.40.50.150:FF:000027">
    <property type="entry name" value="Protein-L-isoaspartate O-methyltransferase"/>
    <property type="match status" value="1"/>
</dbReference>
<feature type="chain" id="PRO_5040244279" description="Protein-L-isoaspartate O-methyltransferase" evidence="9">
    <location>
        <begin position="18"/>
        <end position="239"/>
    </location>
</feature>
<dbReference type="Proteomes" id="UP001153636">
    <property type="component" value="Chromosome 1"/>
</dbReference>
<comment type="catalytic activity">
    <reaction evidence="7">
        <text>[protein]-L-isoaspartate + S-adenosyl-L-methionine = [protein]-L-isoaspartate alpha-methyl ester + S-adenosyl-L-homocysteine</text>
        <dbReference type="Rhea" id="RHEA:12705"/>
        <dbReference type="Rhea" id="RHEA-COMP:12143"/>
        <dbReference type="Rhea" id="RHEA-COMP:12144"/>
        <dbReference type="ChEBI" id="CHEBI:57856"/>
        <dbReference type="ChEBI" id="CHEBI:59789"/>
        <dbReference type="ChEBI" id="CHEBI:90596"/>
        <dbReference type="ChEBI" id="CHEBI:90598"/>
        <dbReference type="EC" id="2.1.1.77"/>
    </reaction>
    <physiologicalReaction direction="left-to-right" evidence="7">
        <dbReference type="Rhea" id="RHEA:12706"/>
    </physiologicalReaction>
</comment>
<proteinExistence type="inferred from homology"/>
<dbReference type="SUPFAM" id="SSF53335">
    <property type="entry name" value="S-adenosyl-L-methionine-dependent methyltransferases"/>
    <property type="match status" value="1"/>
</dbReference>
<dbReference type="AlphaFoldDB" id="A0A9P0CD06"/>
<evidence type="ECO:0000256" key="4">
    <source>
        <dbReference type="ARBA" id="ARBA00022603"/>
    </source>
</evidence>
<name>A0A9P0CD06_9CUCU</name>
<keyword evidence="11" id="KW-1185">Reference proteome</keyword>
<feature type="signal peptide" evidence="9">
    <location>
        <begin position="1"/>
        <end position="17"/>
    </location>
</feature>
<dbReference type="InterPro" id="IPR000682">
    <property type="entry name" value="PCMT"/>
</dbReference>
<comment type="similarity">
    <text evidence="2 8">Belongs to the methyltransferase superfamily. L-isoaspartyl/D-aspartyl protein methyltransferase family.</text>
</comment>
<dbReference type="EMBL" id="OV651813">
    <property type="protein sequence ID" value="CAH1098956.1"/>
    <property type="molecule type" value="Genomic_DNA"/>
</dbReference>
<dbReference type="PANTHER" id="PTHR11579">
    <property type="entry name" value="PROTEIN-L-ISOASPARTATE O-METHYLTRANSFERASE"/>
    <property type="match status" value="1"/>
</dbReference>
<evidence type="ECO:0000313" key="11">
    <source>
        <dbReference type="Proteomes" id="UP001153636"/>
    </source>
</evidence>
<evidence type="ECO:0000313" key="10">
    <source>
        <dbReference type="EMBL" id="CAH1098956.1"/>
    </source>
</evidence>
<comment type="subcellular location">
    <subcellularLocation>
        <location evidence="1">Cytoplasm</location>
    </subcellularLocation>
</comment>
<evidence type="ECO:0000256" key="3">
    <source>
        <dbReference type="ARBA" id="ARBA00022490"/>
    </source>
</evidence>
<dbReference type="CDD" id="cd02440">
    <property type="entry name" value="AdoMet_MTases"/>
    <property type="match status" value="1"/>
</dbReference>
<protein>
    <recommendedName>
        <fullName evidence="8">Protein-L-isoaspartate O-methyltransferase</fullName>
        <ecNumber evidence="8">2.1.1.77</ecNumber>
    </recommendedName>
</protein>
<evidence type="ECO:0000256" key="5">
    <source>
        <dbReference type="ARBA" id="ARBA00022679"/>
    </source>
</evidence>
<sequence>MFRIFVVLSIQILFVMAWRSHGKTNAELVRNLRANGIIKSDIVENAMLAVDRGHYSKVSPYMDAPQGIGYGVTISAPHMHAHALELLKEKLENGTRALDVGSGSGYLTACMALMMGEKGIAVGIDHIAELVDMSLKNVSKSKQSLIQSGRVVLVTGDGRLGYPEYAPYDAIHVGAAAAVLPEALVEQLKPGGRLVVPVGPSSGVQHMTIVDKLPDGTVRKKHGMSVTYVPLTDKRLQWR</sequence>
<evidence type="ECO:0000256" key="1">
    <source>
        <dbReference type="ARBA" id="ARBA00004496"/>
    </source>
</evidence>
<keyword evidence="4 8" id="KW-0489">Methyltransferase</keyword>
<reference evidence="10" key="1">
    <citation type="submission" date="2022-01" db="EMBL/GenBank/DDBJ databases">
        <authorList>
            <person name="King R."/>
        </authorList>
    </citation>
    <scope>NUCLEOTIDE SEQUENCE</scope>
</reference>